<reference evidence="1" key="1">
    <citation type="submission" date="2014-09" db="EMBL/GenBank/DDBJ databases">
        <authorList>
            <person name="Magalhaes I.L.F."/>
            <person name="Oliveira U."/>
            <person name="Santos F.R."/>
            <person name="Vidigal T.H.D.A."/>
            <person name="Brescovit A.D."/>
            <person name="Santos A.J."/>
        </authorList>
    </citation>
    <scope>NUCLEOTIDE SEQUENCE</scope>
    <source>
        <tissue evidence="1">Shoot tissue taken approximately 20 cm above the soil surface</tissue>
    </source>
</reference>
<proteinExistence type="predicted"/>
<evidence type="ECO:0000313" key="1">
    <source>
        <dbReference type="EMBL" id="JAE09570.1"/>
    </source>
</evidence>
<dbReference type="AlphaFoldDB" id="A0A0A9F964"/>
<sequence length="20" mass="2417">MTKLSLQYCFICILRPNMLE</sequence>
<accession>A0A0A9F964</accession>
<reference evidence="1" key="2">
    <citation type="journal article" date="2015" name="Data Brief">
        <title>Shoot transcriptome of the giant reed, Arundo donax.</title>
        <authorList>
            <person name="Barrero R.A."/>
            <person name="Guerrero F.D."/>
            <person name="Moolhuijzen P."/>
            <person name="Goolsby J.A."/>
            <person name="Tidwell J."/>
            <person name="Bellgard S.E."/>
            <person name="Bellgard M.I."/>
        </authorList>
    </citation>
    <scope>NUCLEOTIDE SEQUENCE</scope>
    <source>
        <tissue evidence="1">Shoot tissue taken approximately 20 cm above the soil surface</tissue>
    </source>
</reference>
<name>A0A0A9F964_ARUDO</name>
<protein>
    <submittedName>
        <fullName evidence="1">Uncharacterized protein</fullName>
    </submittedName>
</protein>
<dbReference type="EMBL" id="GBRH01188326">
    <property type="protein sequence ID" value="JAE09570.1"/>
    <property type="molecule type" value="Transcribed_RNA"/>
</dbReference>
<organism evidence="1">
    <name type="scientific">Arundo donax</name>
    <name type="common">Giant reed</name>
    <name type="synonym">Donax arundinaceus</name>
    <dbReference type="NCBI Taxonomy" id="35708"/>
    <lineage>
        <taxon>Eukaryota</taxon>
        <taxon>Viridiplantae</taxon>
        <taxon>Streptophyta</taxon>
        <taxon>Embryophyta</taxon>
        <taxon>Tracheophyta</taxon>
        <taxon>Spermatophyta</taxon>
        <taxon>Magnoliopsida</taxon>
        <taxon>Liliopsida</taxon>
        <taxon>Poales</taxon>
        <taxon>Poaceae</taxon>
        <taxon>PACMAD clade</taxon>
        <taxon>Arundinoideae</taxon>
        <taxon>Arundineae</taxon>
        <taxon>Arundo</taxon>
    </lineage>
</organism>